<evidence type="ECO:0000313" key="2">
    <source>
        <dbReference type="Proteomes" id="UP000189670"/>
    </source>
</evidence>
<sequence>MLVSGSYIGWMTQMMRDMFVGGRLRENEISSSLTFEEGMTAVYQYANYNQIELSYPLAIVINILAQSNPYYISSILETEWSERDFTSFSGIINTFAYEIIDRRSELHKTWIEYISSTLSKVNEKYAKKILLTLSKEREKEFARDEILDLIGWSEDQEAVLEKKLSQLIYGDLITQGRSAYHYKGIADDVLYLIFYHKYNFEIYHQESNVQGELYKKIEHLEKDKKSMQSQINELKGRMLELVVLRELNKCKKEKQALNI</sequence>
<proteinExistence type="predicted"/>
<dbReference type="AlphaFoldDB" id="A0A1V1P252"/>
<reference evidence="2" key="1">
    <citation type="submission" date="2012-11" db="EMBL/GenBank/DDBJ databases">
        <authorList>
            <person name="Lucero-Rivera Y.E."/>
            <person name="Tovar-Ramirez D."/>
        </authorList>
    </citation>
    <scope>NUCLEOTIDE SEQUENCE [LARGE SCALE GENOMIC DNA]</scope>
    <source>
        <strain evidence="2">Araruama</strain>
    </source>
</reference>
<gene>
    <name evidence="1" type="ORF">OMM_04249</name>
</gene>
<name>A0A1V1P252_9BACT</name>
<accession>A0A1V1P252</accession>
<comment type="caution">
    <text evidence="1">The sequence shown here is derived from an EMBL/GenBank/DDBJ whole genome shotgun (WGS) entry which is preliminary data.</text>
</comment>
<dbReference type="Proteomes" id="UP000189670">
    <property type="component" value="Unassembled WGS sequence"/>
</dbReference>
<organism evidence="1 2">
    <name type="scientific">Candidatus Magnetoglobus multicellularis str. Araruama</name>
    <dbReference type="NCBI Taxonomy" id="890399"/>
    <lineage>
        <taxon>Bacteria</taxon>
        <taxon>Pseudomonadati</taxon>
        <taxon>Thermodesulfobacteriota</taxon>
        <taxon>Desulfobacteria</taxon>
        <taxon>Desulfobacterales</taxon>
        <taxon>Desulfobacteraceae</taxon>
        <taxon>Candidatus Magnetoglobus</taxon>
    </lineage>
</organism>
<dbReference type="EMBL" id="ATBP01000782">
    <property type="protein sequence ID" value="ETR68962.1"/>
    <property type="molecule type" value="Genomic_DNA"/>
</dbReference>
<protein>
    <submittedName>
        <fullName evidence="1">Uncharacterized protein</fullName>
    </submittedName>
</protein>
<evidence type="ECO:0000313" key="1">
    <source>
        <dbReference type="EMBL" id="ETR68962.1"/>
    </source>
</evidence>